<accession>A0ABT7GSV1</accession>
<evidence type="ECO:0000313" key="3">
    <source>
        <dbReference type="Proteomes" id="UP001223390"/>
    </source>
</evidence>
<comment type="caution">
    <text evidence="2">The sequence shown here is derived from an EMBL/GenBank/DDBJ whole genome shotgun (WGS) entry which is preliminary data.</text>
</comment>
<protein>
    <submittedName>
        <fullName evidence="2">TIGR04222 domain-containing membrane protein</fullName>
    </submittedName>
</protein>
<evidence type="ECO:0000256" key="1">
    <source>
        <dbReference type="SAM" id="Phobius"/>
    </source>
</evidence>
<name>A0ABT7GSV1_9ACTN</name>
<keyword evidence="1" id="KW-0472">Membrane</keyword>
<reference evidence="2 3" key="1">
    <citation type="submission" date="2023-05" db="EMBL/GenBank/DDBJ databases">
        <title>Sequencing and Assembly of Streptomyces sp. NP73.</title>
        <authorList>
            <person name="Konwar A.N."/>
            <person name="Saikia K."/>
            <person name="Thakur D."/>
        </authorList>
    </citation>
    <scope>NUCLEOTIDE SEQUENCE [LARGE SCALE GENOMIC DNA]</scope>
    <source>
        <strain evidence="2 3">NP73</strain>
    </source>
</reference>
<keyword evidence="1" id="KW-1133">Transmembrane helix</keyword>
<feature type="transmembrane region" description="Helical" evidence="1">
    <location>
        <begin position="150"/>
        <end position="167"/>
    </location>
</feature>
<feature type="transmembrane region" description="Helical" evidence="1">
    <location>
        <begin position="179"/>
        <end position="199"/>
    </location>
</feature>
<dbReference type="EMBL" id="JASITI010000012">
    <property type="protein sequence ID" value="MDK9496396.1"/>
    <property type="molecule type" value="Genomic_DNA"/>
</dbReference>
<proteinExistence type="predicted"/>
<keyword evidence="1" id="KW-0812">Transmembrane</keyword>
<dbReference type="NCBIfam" id="TIGR04222">
    <property type="entry name" value="near_uncomplex"/>
    <property type="match status" value="1"/>
</dbReference>
<dbReference type="RefSeq" id="WP_285341945.1">
    <property type="nucleotide sequence ID" value="NZ_JASITI010000012.1"/>
</dbReference>
<keyword evidence="3" id="KW-1185">Reference proteome</keyword>
<sequence>MFWILFLLLAWAGVLTSAARLLRAATEAADPAPRPAAARRPGALNLYEAAYLAGGPERVAVLTLLSMERRHRLLLARTGWATVLDPVARDAHERAVLAAFGPDGQSPVSALREAAAAHSAVRALADRLDEAGLAVPCGVRDAVADGVRSVRWAAVLVAAMAGAALAVPADGADVAKVLYWFALPMLLAVCCLAIAGPGGPWASPAGQRLLAALDHDHTPADPLAAVAVHGLTAVRDPDLRAALGRP</sequence>
<dbReference type="InterPro" id="IPR026467">
    <property type="entry name" value="Ser/Gly_Cys_C_dom"/>
</dbReference>
<gene>
    <name evidence="2" type="ORF">QEZ40_000931</name>
</gene>
<evidence type="ECO:0000313" key="2">
    <source>
        <dbReference type="EMBL" id="MDK9496396.1"/>
    </source>
</evidence>
<organism evidence="2 3">
    <name type="scientific">Streptomyces katrae</name>
    <dbReference type="NCBI Taxonomy" id="68223"/>
    <lineage>
        <taxon>Bacteria</taxon>
        <taxon>Bacillati</taxon>
        <taxon>Actinomycetota</taxon>
        <taxon>Actinomycetes</taxon>
        <taxon>Kitasatosporales</taxon>
        <taxon>Streptomycetaceae</taxon>
        <taxon>Streptomyces</taxon>
    </lineage>
</organism>
<dbReference type="Proteomes" id="UP001223390">
    <property type="component" value="Unassembled WGS sequence"/>
</dbReference>